<protein>
    <submittedName>
        <fullName evidence="2">Uncharacterized protein</fullName>
    </submittedName>
</protein>
<gene>
    <name evidence="2" type="ORF">HW555_012411</name>
</gene>
<keyword evidence="3" id="KW-1185">Reference proteome</keyword>
<comment type="caution">
    <text evidence="2">The sequence shown here is derived from an EMBL/GenBank/DDBJ whole genome shotgun (WGS) entry which is preliminary data.</text>
</comment>
<sequence length="69" mass="8004">MEHLDTNDKKSRKTSATTHFLNMERSVRKAEDDLPWDQTLTPIIGTRLTNCRYHCTCNCAKCRCVKGEM</sequence>
<name>A0A835G5L4_SPOEX</name>
<accession>A0A835G5L4</accession>
<evidence type="ECO:0000313" key="2">
    <source>
        <dbReference type="EMBL" id="KAF9407622.1"/>
    </source>
</evidence>
<evidence type="ECO:0000313" key="3">
    <source>
        <dbReference type="Proteomes" id="UP000648187"/>
    </source>
</evidence>
<organism evidence="2 3">
    <name type="scientific">Spodoptera exigua</name>
    <name type="common">Beet armyworm</name>
    <name type="synonym">Noctua fulgens</name>
    <dbReference type="NCBI Taxonomy" id="7107"/>
    <lineage>
        <taxon>Eukaryota</taxon>
        <taxon>Metazoa</taxon>
        <taxon>Ecdysozoa</taxon>
        <taxon>Arthropoda</taxon>
        <taxon>Hexapoda</taxon>
        <taxon>Insecta</taxon>
        <taxon>Pterygota</taxon>
        <taxon>Neoptera</taxon>
        <taxon>Endopterygota</taxon>
        <taxon>Lepidoptera</taxon>
        <taxon>Glossata</taxon>
        <taxon>Ditrysia</taxon>
        <taxon>Noctuoidea</taxon>
        <taxon>Noctuidae</taxon>
        <taxon>Amphipyrinae</taxon>
        <taxon>Spodoptera</taxon>
    </lineage>
</organism>
<dbReference type="Proteomes" id="UP000648187">
    <property type="component" value="Unassembled WGS sequence"/>
</dbReference>
<dbReference type="EMBL" id="JACKWZ010000451">
    <property type="protein sequence ID" value="KAF9407622.1"/>
    <property type="molecule type" value="Genomic_DNA"/>
</dbReference>
<proteinExistence type="predicted"/>
<dbReference type="AlphaFoldDB" id="A0A835G5L4"/>
<evidence type="ECO:0000256" key="1">
    <source>
        <dbReference type="SAM" id="MobiDB-lite"/>
    </source>
</evidence>
<reference evidence="2" key="1">
    <citation type="submission" date="2020-08" db="EMBL/GenBank/DDBJ databases">
        <title>Spodoptera exigua strain:BAW_Kor-Di-RS1 Genome sequencing and assembly.</title>
        <authorList>
            <person name="Kim J."/>
            <person name="Nam H.Y."/>
            <person name="Kwon M."/>
            <person name="Choi J.H."/>
            <person name="Cho S.R."/>
            <person name="Kim G.-H."/>
        </authorList>
    </citation>
    <scope>NUCLEOTIDE SEQUENCE</scope>
    <source>
        <strain evidence="2">BAW_Kor-Di-RS1</strain>
        <tissue evidence="2">Whole-body</tissue>
    </source>
</reference>
<feature type="region of interest" description="Disordered" evidence="1">
    <location>
        <begin position="1"/>
        <end position="21"/>
    </location>
</feature>